<dbReference type="EMBL" id="LNQE01000088">
    <property type="protein sequence ID" value="KUG29414.1"/>
    <property type="molecule type" value="Genomic_DNA"/>
</dbReference>
<dbReference type="GO" id="GO:0016020">
    <property type="term" value="C:membrane"/>
    <property type="evidence" value="ECO:0007669"/>
    <property type="project" value="UniProtKB-SubCell"/>
</dbReference>
<keyword evidence="4" id="KW-1133">Transmembrane helix</keyword>
<accession>A0A0W8G8I8</accession>
<name>A0A0W8G8I8_9ZZZZ</name>
<reference evidence="7" key="1">
    <citation type="journal article" date="2015" name="Proc. Natl. Acad. Sci. U.S.A.">
        <title>Networks of energetic and metabolic interactions define dynamics in microbial communities.</title>
        <authorList>
            <person name="Embree M."/>
            <person name="Liu J.K."/>
            <person name="Al-Bassam M.M."/>
            <person name="Zengler K."/>
        </authorList>
    </citation>
    <scope>NUCLEOTIDE SEQUENCE</scope>
</reference>
<comment type="subcellular location">
    <subcellularLocation>
        <location evidence="1">Membrane</location>
    </subcellularLocation>
</comment>
<dbReference type="SMART" id="SM00244">
    <property type="entry name" value="PHB"/>
    <property type="match status" value="1"/>
</dbReference>
<dbReference type="PRINTS" id="PR00721">
    <property type="entry name" value="STOMATIN"/>
</dbReference>
<comment type="similarity">
    <text evidence="2">Belongs to the band 7/mec-2 family. HflC subfamily.</text>
</comment>
<organism evidence="7">
    <name type="scientific">hydrocarbon metagenome</name>
    <dbReference type="NCBI Taxonomy" id="938273"/>
    <lineage>
        <taxon>unclassified sequences</taxon>
        <taxon>metagenomes</taxon>
        <taxon>ecological metagenomes</taxon>
    </lineage>
</organism>
<dbReference type="Pfam" id="PF01145">
    <property type="entry name" value="Band_7"/>
    <property type="match status" value="1"/>
</dbReference>
<evidence type="ECO:0000256" key="3">
    <source>
        <dbReference type="ARBA" id="ARBA00022692"/>
    </source>
</evidence>
<evidence type="ECO:0000256" key="1">
    <source>
        <dbReference type="ARBA" id="ARBA00004370"/>
    </source>
</evidence>
<dbReference type="PANTHER" id="PTHR42911">
    <property type="entry name" value="MODULATOR OF FTSH PROTEASE HFLC"/>
    <property type="match status" value="1"/>
</dbReference>
<evidence type="ECO:0000256" key="2">
    <source>
        <dbReference type="ARBA" id="ARBA00007862"/>
    </source>
</evidence>
<dbReference type="InterPro" id="IPR001972">
    <property type="entry name" value="Stomatin_HflK_fam"/>
</dbReference>
<proteinExistence type="inferred from homology"/>
<evidence type="ECO:0000259" key="6">
    <source>
        <dbReference type="SMART" id="SM00244"/>
    </source>
</evidence>
<keyword evidence="3" id="KW-0812">Transmembrane</keyword>
<dbReference type="InterPro" id="IPR001107">
    <property type="entry name" value="Band_7"/>
</dbReference>
<dbReference type="PANTHER" id="PTHR42911:SF1">
    <property type="entry name" value="MODULATOR OF FTSH PROTEASE HFLC"/>
    <property type="match status" value="1"/>
</dbReference>
<dbReference type="PIRSF" id="PIRSF005651">
    <property type="entry name" value="HflC"/>
    <property type="match status" value="1"/>
</dbReference>
<dbReference type="AlphaFoldDB" id="A0A0W8G8I8"/>
<dbReference type="SUPFAM" id="SSF117892">
    <property type="entry name" value="Band 7/SPFH domain"/>
    <property type="match status" value="1"/>
</dbReference>
<dbReference type="InterPro" id="IPR010200">
    <property type="entry name" value="HflC"/>
</dbReference>
<comment type="caution">
    <text evidence="7">The sequence shown here is derived from an EMBL/GenBank/DDBJ whole genome shotgun (WGS) entry which is preliminary data.</text>
</comment>
<keyword evidence="5" id="KW-0472">Membrane</keyword>
<dbReference type="Gene3D" id="3.30.479.30">
    <property type="entry name" value="Band 7 domain"/>
    <property type="match status" value="1"/>
</dbReference>
<evidence type="ECO:0000256" key="4">
    <source>
        <dbReference type="ARBA" id="ARBA00022989"/>
    </source>
</evidence>
<evidence type="ECO:0000256" key="5">
    <source>
        <dbReference type="ARBA" id="ARBA00023136"/>
    </source>
</evidence>
<gene>
    <name evidence="7" type="ORF">ASZ90_000692</name>
</gene>
<evidence type="ECO:0000313" key="7">
    <source>
        <dbReference type="EMBL" id="KUG29414.1"/>
    </source>
</evidence>
<dbReference type="CDD" id="cd03405">
    <property type="entry name" value="SPFH_HflC"/>
    <property type="match status" value="1"/>
</dbReference>
<protein>
    <submittedName>
        <fullName evidence="7">Hflc protein</fullName>
    </submittedName>
</protein>
<sequence>MGKTSIVLIVLAVAVVVGVSQSVFMVDETERAIVLQLGKPVSVTKEPGLHFKLPFVQNVLFFDSRILDYGTKAAEILTRDKKTMVVDNYSRWRITDPLQFYRTLRTQQRAQARLEDIIYAELRVVLGRFTLHEVVSERRPEIMTLVTAKTNELLSPYGLEVVDVRIKRTDLPPQNEQAIFNRMRSERIREAKLYRSEGQEEMDKIKSAADRERTVIVAEAQRKADVLRGEGDAEAAGIFAEALKSAPAFYSFVRSLEAYRAATSENTRMILTPSGEFLKYMR</sequence>
<dbReference type="InterPro" id="IPR036013">
    <property type="entry name" value="Band_7/SPFH_dom_sf"/>
</dbReference>
<feature type="domain" description="Band 7" evidence="6">
    <location>
        <begin position="21"/>
        <end position="183"/>
    </location>
</feature>